<evidence type="ECO:0000256" key="6">
    <source>
        <dbReference type="PIRSR" id="PIRSR000337-1"/>
    </source>
</evidence>
<accession>A0A850EYR0</accession>
<organism evidence="8 9">
    <name type="scientific">Paenibacillus agri</name>
    <dbReference type="NCBI Taxonomy" id="2744309"/>
    <lineage>
        <taxon>Bacteria</taxon>
        <taxon>Bacillati</taxon>
        <taxon>Bacillota</taxon>
        <taxon>Bacilli</taxon>
        <taxon>Bacillales</taxon>
        <taxon>Paenibacillaceae</taxon>
        <taxon>Paenibacillus</taxon>
    </lineage>
</organism>
<dbReference type="NCBIfam" id="TIGR03860">
    <property type="entry name" value="FMN_nitrolo"/>
    <property type="match status" value="1"/>
</dbReference>
<reference evidence="8" key="1">
    <citation type="submission" date="2020-06" db="EMBL/GenBank/DDBJ databases">
        <title>Paenibacillus sp. nov., isolated from soil.</title>
        <authorList>
            <person name="Seo Y.L."/>
        </authorList>
    </citation>
    <scope>NUCLEOTIDE SEQUENCE [LARGE SCALE GENOMIC DNA]</scope>
    <source>
        <strain evidence="8">JW14</strain>
    </source>
</reference>
<feature type="binding site" evidence="6">
    <location>
        <position position="222"/>
    </location>
    <ligand>
        <name>FMN</name>
        <dbReference type="ChEBI" id="CHEBI:58210"/>
    </ligand>
</feature>
<dbReference type="AlphaFoldDB" id="A0A850EYR0"/>
<gene>
    <name evidence="8" type="ORF">HPT30_27305</name>
</gene>
<evidence type="ECO:0000313" key="8">
    <source>
        <dbReference type="EMBL" id="NUU64062.1"/>
    </source>
</evidence>
<keyword evidence="4" id="KW-0503">Monooxygenase</keyword>
<dbReference type="GO" id="GO:0004497">
    <property type="term" value="F:monooxygenase activity"/>
    <property type="evidence" value="ECO:0007669"/>
    <property type="project" value="UniProtKB-KW"/>
</dbReference>
<dbReference type="RefSeq" id="WP_175374424.1">
    <property type="nucleotide sequence ID" value="NZ_JABWCS010000221.1"/>
</dbReference>
<proteinExistence type="inferred from homology"/>
<dbReference type="PIRSF" id="PIRSF000337">
    <property type="entry name" value="NTA_MOA"/>
    <property type="match status" value="1"/>
</dbReference>
<dbReference type="CDD" id="cd01095">
    <property type="entry name" value="Nitrilotriacetate_monoxgenase"/>
    <property type="match status" value="1"/>
</dbReference>
<comment type="similarity">
    <text evidence="5">Belongs to the NtaA/SnaA/DszA monooxygenase family.</text>
</comment>
<evidence type="ECO:0000313" key="9">
    <source>
        <dbReference type="Proteomes" id="UP000564806"/>
    </source>
</evidence>
<dbReference type="Gene3D" id="3.20.20.30">
    <property type="entry name" value="Luciferase-like domain"/>
    <property type="match status" value="1"/>
</dbReference>
<feature type="binding site" evidence="6">
    <location>
        <position position="58"/>
    </location>
    <ligand>
        <name>FMN</name>
        <dbReference type="ChEBI" id="CHEBI:58210"/>
    </ligand>
</feature>
<keyword evidence="2 6" id="KW-0288">FMN</keyword>
<feature type="binding site" evidence="6">
    <location>
        <position position="151"/>
    </location>
    <ligand>
        <name>FMN</name>
        <dbReference type="ChEBI" id="CHEBI:58210"/>
    </ligand>
</feature>
<evidence type="ECO:0000259" key="7">
    <source>
        <dbReference type="Pfam" id="PF00296"/>
    </source>
</evidence>
<dbReference type="PANTHER" id="PTHR30011:SF16">
    <property type="entry name" value="C2H2 FINGER DOMAIN TRANSCRIPTION FACTOR (EUROFUNG)-RELATED"/>
    <property type="match status" value="1"/>
</dbReference>
<dbReference type="Proteomes" id="UP000564806">
    <property type="component" value="Unassembled WGS sequence"/>
</dbReference>
<dbReference type="InterPro" id="IPR036661">
    <property type="entry name" value="Luciferase-like_sf"/>
</dbReference>
<name>A0A850EYR0_9BACL</name>
<keyword evidence="3" id="KW-0560">Oxidoreductase</keyword>
<evidence type="ECO:0000256" key="5">
    <source>
        <dbReference type="ARBA" id="ARBA00033748"/>
    </source>
</evidence>
<dbReference type="InterPro" id="IPR051260">
    <property type="entry name" value="Diverse_substr_monoxygenases"/>
</dbReference>
<dbReference type="SUPFAM" id="SSF51679">
    <property type="entry name" value="Bacterial luciferase-like"/>
    <property type="match status" value="1"/>
</dbReference>
<feature type="binding site" evidence="6">
    <location>
        <position position="221"/>
    </location>
    <ligand>
        <name>FMN</name>
        <dbReference type="ChEBI" id="CHEBI:58210"/>
    </ligand>
</feature>
<comment type="caution">
    <text evidence="8">The sequence shown here is derived from an EMBL/GenBank/DDBJ whole genome shotgun (WGS) entry which is preliminary data.</text>
</comment>
<feature type="binding site" evidence="6">
    <location>
        <position position="147"/>
    </location>
    <ligand>
        <name>FMN</name>
        <dbReference type="ChEBI" id="CHEBI:58210"/>
    </ligand>
</feature>
<protein>
    <submittedName>
        <fullName evidence="8">LLM class flavin-dependent oxidoreductase</fullName>
    </submittedName>
</protein>
<dbReference type="Pfam" id="PF00296">
    <property type="entry name" value="Bac_luciferase"/>
    <property type="match status" value="1"/>
</dbReference>
<feature type="binding site" evidence="6">
    <location>
        <position position="95"/>
    </location>
    <ligand>
        <name>FMN</name>
        <dbReference type="ChEBI" id="CHEBI:58210"/>
    </ligand>
</feature>
<dbReference type="EMBL" id="JABWCS010000221">
    <property type="protein sequence ID" value="NUU64062.1"/>
    <property type="molecule type" value="Genomic_DNA"/>
</dbReference>
<keyword evidence="9" id="KW-1185">Reference proteome</keyword>
<dbReference type="InterPro" id="IPR011251">
    <property type="entry name" value="Luciferase-like_dom"/>
</dbReference>
<dbReference type="InterPro" id="IPR016215">
    <property type="entry name" value="NTA_MOA"/>
</dbReference>
<evidence type="ECO:0000256" key="4">
    <source>
        <dbReference type="ARBA" id="ARBA00023033"/>
    </source>
</evidence>
<evidence type="ECO:0000256" key="3">
    <source>
        <dbReference type="ARBA" id="ARBA00023002"/>
    </source>
</evidence>
<evidence type="ECO:0000256" key="2">
    <source>
        <dbReference type="ARBA" id="ARBA00022643"/>
    </source>
</evidence>
<keyword evidence="1 6" id="KW-0285">Flavoprotein</keyword>
<evidence type="ECO:0000256" key="1">
    <source>
        <dbReference type="ARBA" id="ARBA00022630"/>
    </source>
</evidence>
<dbReference type="GO" id="GO:0016705">
    <property type="term" value="F:oxidoreductase activity, acting on paired donors, with incorporation or reduction of molecular oxygen"/>
    <property type="evidence" value="ECO:0007669"/>
    <property type="project" value="InterPro"/>
</dbReference>
<sequence length="450" mass="49891">MSDARQIKIGLYIVGTGMHIGSWRLPQAQADASIDVGFYKKIAQEAERGLFDAAFIADSLAVDENSHSQILNRFDPTVLITAIAGATSHIGVVATASTTYNEPYNLARQFASVDIISGGRAGWNVVTTADATGLTALNFSRKEHLLHDDRYKIAEEFIDVVKGLWDSWEEDAFIRNKETGEFYNPEKVHLLNYEGEFFQVRGPLNIGRTPQGHPVLFQAGSSNPGQELAARTAEVVFSHKKSFEEAKDFYKELKGRMSKYGRREDELLILQGISPIIGRTEAEAAEKAALLDSTVIQEQALRFLSGYVGNVDLTAYSLDTPASQVAWREVNSIQSDFDRIQKIIREEDLTIGELYSKISNVSSDDSLRGTPEQVADTLTYWFENGAADGFIFVPPALPDSLTDFVELVVPILQERGIYRTEYDSTTLRGHLGLSVPVNRYAKQPLPASQI</sequence>
<dbReference type="PANTHER" id="PTHR30011">
    <property type="entry name" value="ALKANESULFONATE MONOOXYGENASE-RELATED"/>
    <property type="match status" value="1"/>
</dbReference>
<feature type="domain" description="Luciferase-like" evidence="7">
    <location>
        <begin position="34"/>
        <end position="385"/>
    </location>
</feature>